<keyword evidence="1" id="KW-0853">WD repeat</keyword>
<dbReference type="SMART" id="SM00320">
    <property type="entry name" value="WD40"/>
    <property type="match status" value="7"/>
</dbReference>
<evidence type="ECO:0000313" key="4">
    <source>
        <dbReference type="EMBL" id="KAL3779239.1"/>
    </source>
</evidence>
<dbReference type="InterPro" id="IPR015943">
    <property type="entry name" value="WD40/YVTN_repeat-like_dom_sf"/>
</dbReference>
<sequence length="556" mass="61255">MLLVFVSFLALCLTARGYTLTPPLSSFKHRRLLSKHNSAVLSSSPCRMLLYAISQDGSAEEWHDINDSSTIMYNDFEQDITSSAPVQLISESSSPTKPNSNPTAEQSLTQLLRKRTSELLQSSRRLLKNWKTGKAKSYGAFSINEQFFMNKEERLPFDWVRRVAIGRYPRVACGSAHGSIFVADVNARQLLCVASGVHYSDDSNDFVNALDEQLRQYIYGDYDGGGVLAVAMFGKGIIASSGREGGVKLFKLFEDTKGTTELIYQGDVQSLIRPMPGALPVIVTCMKFDSIGRLYLGGSDGFLRIVSFPEDYILGEAYLDSKDLKVTIISPSTQDGRPPSPILSLDISEQLEMVVTAHGNGNVCLYSVKEEDNRYSLSGELAGVWNPFAKSRKTYARSVIFASMERKRVLRHAVVVGAGNGEVWINDIHPAVNVSSYYTDVVNEFADRTGAPLLVNERALQFQPSHVGPVISLASRPGGIVVSAGHDGMLRITQTWIGQENLKDAPRKDPMPLYGLGGYRVWIGSVCVDEEGKRLVSDGMDDAVVVHDFSYDESIK</sequence>
<keyword evidence="3" id="KW-0732">Signal</keyword>
<feature type="chain" id="PRO_5044759305" evidence="3">
    <location>
        <begin position="18"/>
        <end position="556"/>
    </location>
</feature>
<reference evidence="4 5" key="1">
    <citation type="journal article" date="2020" name="G3 (Bethesda)">
        <title>Improved Reference Genome for Cyclotella cryptica CCMP332, a Model for Cell Wall Morphogenesis, Salinity Adaptation, and Lipid Production in Diatoms (Bacillariophyta).</title>
        <authorList>
            <person name="Roberts W.R."/>
            <person name="Downey K.M."/>
            <person name="Ruck E.C."/>
            <person name="Traller J.C."/>
            <person name="Alverson A.J."/>
        </authorList>
    </citation>
    <scope>NUCLEOTIDE SEQUENCE [LARGE SCALE GENOMIC DNA]</scope>
    <source>
        <strain evidence="4 5">CCMP332</strain>
    </source>
</reference>
<organism evidence="4 5">
    <name type="scientific">Cyclotella cryptica</name>
    <dbReference type="NCBI Taxonomy" id="29204"/>
    <lineage>
        <taxon>Eukaryota</taxon>
        <taxon>Sar</taxon>
        <taxon>Stramenopiles</taxon>
        <taxon>Ochrophyta</taxon>
        <taxon>Bacillariophyta</taxon>
        <taxon>Coscinodiscophyceae</taxon>
        <taxon>Thalassiosirophycidae</taxon>
        <taxon>Stephanodiscales</taxon>
        <taxon>Stephanodiscaceae</taxon>
        <taxon>Cyclotella</taxon>
    </lineage>
</organism>
<comment type="caution">
    <text evidence="4">The sequence shown here is derived from an EMBL/GenBank/DDBJ whole genome shotgun (WGS) entry which is preliminary data.</text>
</comment>
<dbReference type="InterPro" id="IPR036322">
    <property type="entry name" value="WD40_repeat_dom_sf"/>
</dbReference>
<protein>
    <submittedName>
        <fullName evidence="4">Uncharacterized protein</fullName>
    </submittedName>
</protein>
<keyword evidence="2" id="KW-0677">Repeat</keyword>
<proteinExistence type="predicted"/>
<dbReference type="InterPro" id="IPR001680">
    <property type="entry name" value="WD40_rpt"/>
</dbReference>
<dbReference type="SUPFAM" id="SSF50978">
    <property type="entry name" value="WD40 repeat-like"/>
    <property type="match status" value="1"/>
</dbReference>
<evidence type="ECO:0000256" key="1">
    <source>
        <dbReference type="ARBA" id="ARBA00022574"/>
    </source>
</evidence>
<dbReference type="Gene3D" id="2.130.10.10">
    <property type="entry name" value="YVTN repeat-like/Quinoprotein amine dehydrogenase"/>
    <property type="match status" value="2"/>
</dbReference>
<dbReference type="InterPro" id="IPR050505">
    <property type="entry name" value="WDR55/POC1"/>
</dbReference>
<keyword evidence="5" id="KW-1185">Reference proteome</keyword>
<gene>
    <name evidence="4" type="ORF">HJC23_010886</name>
</gene>
<dbReference type="EMBL" id="JABMIG020000398">
    <property type="protein sequence ID" value="KAL3779239.1"/>
    <property type="molecule type" value="Genomic_DNA"/>
</dbReference>
<evidence type="ECO:0000313" key="5">
    <source>
        <dbReference type="Proteomes" id="UP001516023"/>
    </source>
</evidence>
<name>A0ABD3NTW6_9STRA</name>
<dbReference type="PANTHER" id="PTHR44019">
    <property type="entry name" value="WD REPEAT-CONTAINING PROTEIN 55"/>
    <property type="match status" value="1"/>
</dbReference>
<evidence type="ECO:0000256" key="3">
    <source>
        <dbReference type="SAM" id="SignalP"/>
    </source>
</evidence>
<dbReference type="Proteomes" id="UP001516023">
    <property type="component" value="Unassembled WGS sequence"/>
</dbReference>
<dbReference type="AlphaFoldDB" id="A0ABD3NTW6"/>
<accession>A0ABD3NTW6</accession>
<evidence type="ECO:0000256" key="2">
    <source>
        <dbReference type="ARBA" id="ARBA00022737"/>
    </source>
</evidence>
<dbReference type="PANTHER" id="PTHR44019:SF8">
    <property type="entry name" value="POC1 CENTRIOLAR PROTEIN HOMOLOG"/>
    <property type="match status" value="1"/>
</dbReference>
<feature type="signal peptide" evidence="3">
    <location>
        <begin position="1"/>
        <end position="17"/>
    </location>
</feature>